<evidence type="ECO:0000259" key="2">
    <source>
        <dbReference type="PROSITE" id="PS50943"/>
    </source>
</evidence>
<comment type="caution">
    <text evidence="3">The sequence shown here is derived from an EMBL/GenBank/DDBJ whole genome shotgun (WGS) entry which is preliminary data.</text>
</comment>
<dbReference type="STRING" id="1429043.X474_18050"/>
<dbReference type="Gene3D" id="1.10.260.40">
    <property type="entry name" value="lambda repressor-like DNA-binding domains"/>
    <property type="match status" value="1"/>
</dbReference>
<dbReference type="PANTHER" id="PTHR46797">
    <property type="entry name" value="HTH-TYPE TRANSCRIPTIONAL REGULATOR"/>
    <property type="match status" value="1"/>
</dbReference>
<dbReference type="AlphaFoldDB" id="A0A0D2HQ90"/>
<dbReference type="InterPro" id="IPR001387">
    <property type="entry name" value="Cro/C1-type_HTH"/>
</dbReference>
<dbReference type="SUPFAM" id="SSF47413">
    <property type="entry name" value="lambda repressor-like DNA-binding domains"/>
    <property type="match status" value="1"/>
</dbReference>
<dbReference type="RefSeq" id="WP_052515305.1">
    <property type="nucleotide sequence ID" value="NZ_AZAC01000028.1"/>
</dbReference>
<dbReference type="CDD" id="cd00093">
    <property type="entry name" value="HTH_XRE"/>
    <property type="match status" value="1"/>
</dbReference>
<dbReference type="InterPro" id="IPR050807">
    <property type="entry name" value="TransReg_Diox_bact_type"/>
</dbReference>
<dbReference type="GO" id="GO:0005829">
    <property type="term" value="C:cytosol"/>
    <property type="evidence" value="ECO:0007669"/>
    <property type="project" value="TreeGrafter"/>
</dbReference>
<dbReference type="PROSITE" id="PS50943">
    <property type="entry name" value="HTH_CROC1"/>
    <property type="match status" value="1"/>
</dbReference>
<evidence type="ECO:0000256" key="1">
    <source>
        <dbReference type="ARBA" id="ARBA00023125"/>
    </source>
</evidence>
<dbReference type="EMBL" id="AZAC01000028">
    <property type="protein sequence ID" value="KIX12643.1"/>
    <property type="molecule type" value="Genomic_DNA"/>
</dbReference>
<evidence type="ECO:0000313" key="4">
    <source>
        <dbReference type="Proteomes" id="UP000032233"/>
    </source>
</evidence>
<organism evidence="3 4">
    <name type="scientific">Dethiosulfatarculus sandiegensis</name>
    <dbReference type="NCBI Taxonomy" id="1429043"/>
    <lineage>
        <taxon>Bacteria</taxon>
        <taxon>Pseudomonadati</taxon>
        <taxon>Thermodesulfobacteriota</taxon>
        <taxon>Desulfarculia</taxon>
        <taxon>Desulfarculales</taxon>
        <taxon>Desulfarculaceae</taxon>
        <taxon>Dethiosulfatarculus</taxon>
    </lineage>
</organism>
<dbReference type="Proteomes" id="UP000032233">
    <property type="component" value="Unassembled WGS sequence"/>
</dbReference>
<dbReference type="SMART" id="SM00530">
    <property type="entry name" value="HTH_XRE"/>
    <property type="match status" value="1"/>
</dbReference>
<feature type="domain" description="HTH cro/C1-type" evidence="2">
    <location>
        <begin position="12"/>
        <end position="65"/>
    </location>
</feature>
<dbReference type="GO" id="GO:0003700">
    <property type="term" value="F:DNA-binding transcription factor activity"/>
    <property type="evidence" value="ECO:0007669"/>
    <property type="project" value="TreeGrafter"/>
</dbReference>
<proteinExistence type="predicted"/>
<dbReference type="PANTHER" id="PTHR46797:SF1">
    <property type="entry name" value="METHYLPHOSPHONATE SYNTHASE"/>
    <property type="match status" value="1"/>
</dbReference>
<dbReference type="InterPro" id="IPR010982">
    <property type="entry name" value="Lambda_DNA-bd_dom_sf"/>
</dbReference>
<dbReference type="OrthoDB" id="5296120at2"/>
<name>A0A0D2HQ90_9BACT</name>
<protein>
    <submittedName>
        <fullName evidence="3">DNA-binding protein</fullName>
    </submittedName>
</protein>
<keyword evidence="1 3" id="KW-0238">DNA-binding</keyword>
<dbReference type="InParanoid" id="A0A0D2HQ90"/>
<gene>
    <name evidence="3" type="ORF">X474_18050</name>
</gene>
<dbReference type="GO" id="GO:0003677">
    <property type="term" value="F:DNA binding"/>
    <property type="evidence" value="ECO:0007669"/>
    <property type="project" value="UniProtKB-KW"/>
</dbReference>
<dbReference type="Pfam" id="PF01381">
    <property type="entry name" value="HTH_3"/>
    <property type="match status" value="1"/>
</dbReference>
<sequence length="106" mass="12406">MGKLAELIGNRLREVKKDRGLRQEDLERFGISYKYYQRIEGGKVNPTLETIEKIAEAFDCKPEELFMFPMTESQEREEIQARLAECEKQGDSEALRKLLVIIREVL</sequence>
<reference evidence="3 4" key="1">
    <citation type="submission" date="2013-11" db="EMBL/GenBank/DDBJ databases">
        <title>Metagenomic analysis of a methanogenic consortium involved in long chain n-alkane degradation.</title>
        <authorList>
            <person name="Davidova I.A."/>
            <person name="Callaghan A.V."/>
            <person name="Wawrik B."/>
            <person name="Pruitt S."/>
            <person name="Marks C."/>
            <person name="Duncan K.E."/>
            <person name="Suflita J.M."/>
        </authorList>
    </citation>
    <scope>NUCLEOTIDE SEQUENCE [LARGE SCALE GENOMIC DNA]</scope>
    <source>
        <strain evidence="3 4">SPR</strain>
    </source>
</reference>
<evidence type="ECO:0000313" key="3">
    <source>
        <dbReference type="EMBL" id="KIX12643.1"/>
    </source>
</evidence>
<accession>A0A0D2HQ90</accession>
<keyword evidence="4" id="KW-1185">Reference proteome</keyword>